<accession>A0A975BUY9</accession>
<keyword evidence="3" id="KW-1185">Reference proteome</keyword>
<reference evidence="2" key="1">
    <citation type="journal article" date="2021" name="Microb. Physiol.">
        <title>Proteogenomic Insights into the Physiology of Marine, Sulfate-Reducing, Filamentous Desulfonema limicola and Desulfonema magnum.</title>
        <authorList>
            <person name="Schnaars V."/>
            <person name="Wohlbrand L."/>
            <person name="Scheve S."/>
            <person name="Hinrichs C."/>
            <person name="Reinhardt R."/>
            <person name="Rabus R."/>
        </authorList>
    </citation>
    <scope>NUCLEOTIDE SEQUENCE</scope>
    <source>
        <strain evidence="2">4be13</strain>
    </source>
</reference>
<protein>
    <submittedName>
        <fullName evidence="2">DUF5615</fullName>
    </submittedName>
</protein>
<evidence type="ECO:0000259" key="1">
    <source>
        <dbReference type="Pfam" id="PF18480"/>
    </source>
</evidence>
<dbReference type="Proteomes" id="UP000663722">
    <property type="component" value="Chromosome"/>
</dbReference>
<dbReference type="KEGG" id="dmm:dnm_083000"/>
<sequence>MKIKLLLDEDVHLALADSLHRRGYDVVHIQEMKRKGKSDAEQLAMAVFQKRCLFSFNVKNFVILHNQYVNEKREHWGIFASKQIPVGEALRKLLYKLGNTSHEAMKNQLKFL</sequence>
<evidence type="ECO:0000313" key="3">
    <source>
        <dbReference type="Proteomes" id="UP000663722"/>
    </source>
</evidence>
<organism evidence="2 3">
    <name type="scientific">Desulfonema magnum</name>
    <dbReference type="NCBI Taxonomy" id="45655"/>
    <lineage>
        <taxon>Bacteria</taxon>
        <taxon>Pseudomonadati</taxon>
        <taxon>Thermodesulfobacteriota</taxon>
        <taxon>Desulfobacteria</taxon>
        <taxon>Desulfobacterales</taxon>
        <taxon>Desulfococcaceae</taxon>
        <taxon>Desulfonema</taxon>
    </lineage>
</organism>
<dbReference type="Pfam" id="PF18480">
    <property type="entry name" value="DUF5615"/>
    <property type="match status" value="1"/>
</dbReference>
<name>A0A975BUY9_9BACT</name>
<evidence type="ECO:0000313" key="2">
    <source>
        <dbReference type="EMBL" id="QTA92224.1"/>
    </source>
</evidence>
<feature type="domain" description="DUF5615" evidence="1">
    <location>
        <begin position="4"/>
        <end position="104"/>
    </location>
</feature>
<dbReference type="InterPro" id="IPR041049">
    <property type="entry name" value="DUF5615"/>
</dbReference>
<dbReference type="AlphaFoldDB" id="A0A975BUY9"/>
<gene>
    <name evidence="2" type="ORF">dnm_083000</name>
</gene>
<proteinExistence type="predicted"/>
<dbReference type="EMBL" id="CP061800">
    <property type="protein sequence ID" value="QTA92224.1"/>
    <property type="molecule type" value="Genomic_DNA"/>
</dbReference>
<dbReference type="RefSeq" id="WP_207679672.1">
    <property type="nucleotide sequence ID" value="NZ_CP061800.1"/>
</dbReference>